<feature type="transmembrane region" description="Helical" evidence="2">
    <location>
        <begin position="385"/>
        <end position="406"/>
    </location>
</feature>
<keyword evidence="2" id="KW-0812">Transmembrane</keyword>
<feature type="transmembrane region" description="Helical" evidence="2">
    <location>
        <begin position="192"/>
        <end position="224"/>
    </location>
</feature>
<dbReference type="EMBL" id="WJHE01000665">
    <property type="protein sequence ID" value="MST33624.1"/>
    <property type="molecule type" value="Genomic_DNA"/>
</dbReference>
<accession>A0ABW9QW13</accession>
<evidence type="ECO:0000256" key="1">
    <source>
        <dbReference type="SAM" id="MobiDB-lite"/>
    </source>
</evidence>
<evidence type="ECO:0000313" key="3">
    <source>
        <dbReference type="EMBL" id="MST33624.1"/>
    </source>
</evidence>
<evidence type="ECO:0000313" key="4">
    <source>
        <dbReference type="Proteomes" id="UP000437736"/>
    </source>
</evidence>
<feature type="transmembrane region" description="Helical" evidence="2">
    <location>
        <begin position="236"/>
        <end position="259"/>
    </location>
</feature>
<feature type="transmembrane region" description="Helical" evidence="2">
    <location>
        <begin position="442"/>
        <end position="460"/>
    </location>
</feature>
<keyword evidence="4" id="KW-1185">Reference proteome</keyword>
<feature type="transmembrane region" description="Helical" evidence="2">
    <location>
        <begin position="23"/>
        <end position="46"/>
    </location>
</feature>
<feature type="transmembrane region" description="Helical" evidence="2">
    <location>
        <begin position="354"/>
        <end position="373"/>
    </location>
</feature>
<name>A0ABW9QW13_9ACTN</name>
<gene>
    <name evidence="3" type="ORF">GHK86_12955</name>
</gene>
<protein>
    <recommendedName>
        <fullName evidence="5">Glycosyltransferase RgtA/B/C/D-like domain-containing protein</fullName>
    </recommendedName>
</protein>
<keyword evidence="2" id="KW-1133">Transmembrane helix</keyword>
<reference evidence="3 4" key="1">
    <citation type="submission" date="2019-11" db="EMBL/GenBank/DDBJ databases">
        <title>Acidiferrimicrobium australis gen. nov., sp. nov., an acidophilic and obligately heterotrophic, member of the Actinobacteria that catalyses dissimilatory oxido- reduction of iron isolated from metal-rich acidic water in Chile.</title>
        <authorList>
            <person name="Gonzalez D."/>
            <person name="Huber K."/>
            <person name="Hedrich S."/>
            <person name="Rojas-Villalobos C."/>
            <person name="Quatrini R."/>
            <person name="Dinamarca M.A."/>
            <person name="Schwarz A."/>
            <person name="Canales C."/>
            <person name="Nancucheo I."/>
        </authorList>
    </citation>
    <scope>NUCLEOTIDE SEQUENCE [LARGE SCALE GENOMIC DNA]</scope>
    <source>
        <strain evidence="3 4">USS-CCA1</strain>
    </source>
</reference>
<sequence length="644" mass="68602">MTALAPPRPAAARLPRRRDARHLAELGALLAAPVVAFFVLRLRAMAPPGLPDPAMHSVYLWDPRDLAVRYAPSVYPAVLRAYIGPRAAYFRWGARPGFLVPGRLAFLVFGAVPGFFALRYVFALLATLPAYLLAKRVWGAWAGALAVVVVLTSPVVITAWGTDFPDSAAVSYLLGGTACLLVPSTARGRRGWALAAAALLTAAVWALATTGVLVAVLLVVWLVGRLVAARPGVAREIGLLAAGAVATTLLLAVGSWLLLGRFDFILPTIRAVQFLATPAQKKLWHSSNPAWAPYDTYLLVLPAVVLAWAVAVLFTAPRPHRHVRGGLGPGAGSAPGYGSPQGSGTGLRRAQRRMVPLVVGATALVQLVLAAWLQFRGGVQILEEHYLSSALWAASLLTLVAVLAELAAPLSRRRWSRYLPAGLVVVVAALSEALPTPPALQWGPFGYLLVALVATAAALAPRLRRAPRGAAVAGSGVLLAALLVLTVAPAPQHPTFAHTVYDPVAAYDQALGGRAGRLVDTYRLEYELRRWVPNATYRGEQLLTCVSSTHSSFDTDMIGLFHAGDNVLPGSCPRVGPGGLYTVATRQAAQLLVVSPHPMHIGVLMTRLAPVDPVLARHTRLRSGRLSCWAWLIEFPRYLSTHSI</sequence>
<feature type="region of interest" description="Disordered" evidence="1">
    <location>
        <begin position="325"/>
        <end position="346"/>
    </location>
</feature>
<comment type="caution">
    <text evidence="3">The sequence shown here is derived from an EMBL/GenBank/DDBJ whole genome shotgun (WGS) entry which is preliminary data.</text>
</comment>
<feature type="compositionally biased region" description="Gly residues" evidence="1">
    <location>
        <begin position="325"/>
        <end position="345"/>
    </location>
</feature>
<feature type="transmembrane region" description="Helical" evidence="2">
    <location>
        <begin position="138"/>
        <end position="157"/>
    </location>
</feature>
<proteinExistence type="predicted"/>
<evidence type="ECO:0000256" key="2">
    <source>
        <dbReference type="SAM" id="Phobius"/>
    </source>
</evidence>
<feature type="transmembrane region" description="Helical" evidence="2">
    <location>
        <begin position="296"/>
        <end position="316"/>
    </location>
</feature>
<organism evidence="3 4">
    <name type="scientific">Acidiferrimicrobium australe</name>
    <dbReference type="NCBI Taxonomy" id="2664430"/>
    <lineage>
        <taxon>Bacteria</taxon>
        <taxon>Bacillati</taxon>
        <taxon>Actinomycetota</taxon>
        <taxon>Acidimicrobiia</taxon>
        <taxon>Acidimicrobiales</taxon>
        <taxon>Acidimicrobiaceae</taxon>
        <taxon>Acidiferrimicrobium</taxon>
    </lineage>
</organism>
<feature type="transmembrane region" description="Helical" evidence="2">
    <location>
        <begin position="104"/>
        <end position="132"/>
    </location>
</feature>
<evidence type="ECO:0008006" key="5">
    <source>
        <dbReference type="Google" id="ProtNLM"/>
    </source>
</evidence>
<feature type="transmembrane region" description="Helical" evidence="2">
    <location>
        <begin position="418"/>
        <end position="436"/>
    </location>
</feature>
<dbReference type="Proteomes" id="UP000437736">
    <property type="component" value="Unassembled WGS sequence"/>
</dbReference>
<feature type="transmembrane region" description="Helical" evidence="2">
    <location>
        <begin position="472"/>
        <end position="490"/>
    </location>
</feature>
<keyword evidence="2" id="KW-0472">Membrane</keyword>